<evidence type="ECO:0000256" key="5">
    <source>
        <dbReference type="ARBA" id="ARBA00022989"/>
    </source>
</evidence>
<dbReference type="SUPFAM" id="SSF161098">
    <property type="entry name" value="MetI-like"/>
    <property type="match status" value="1"/>
</dbReference>
<sequence length="274" mass="29028">MALTATTLFGVVVLLCVLAPWLPLPDPNHKNLSESLRPPFWLPGADISHPLGTDHLGRDMMSRLLFGGRLTLAIVFAAVVLAAAIGLLVGIVAGYRGGWIDTLLSRLVDTQLALPFILLALTFVIAAGSSVPILIVVLALGSWASFARVVRGEAIGLRGRTFVVALESAHIGSFGIIFRHILPNLTPVLLVVGVVQIGVMILAEAGLSFLGMGVSPPQVTWGTMLTGGKDYLSLAWWVIILPGLCIVLTTLSLNMLADVARDKFDPTVTRGGDK</sequence>
<evidence type="ECO:0000256" key="7">
    <source>
        <dbReference type="RuleBase" id="RU363032"/>
    </source>
</evidence>
<gene>
    <name evidence="9" type="ORF">CC117_32685</name>
</gene>
<accession>A0A1S1R964</accession>
<feature type="transmembrane region" description="Helical" evidence="7">
    <location>
        <begin position="116"/>
        <end position="141"/>
    </location>
</feature>
<keyword evidence="5 7" id="KW-1133">Transmembrane helix</keyword>
<feature type="transmembrane region" description="Helical" evidence="7">
    <location>
        <begin position="189"/>
        <end position="214"/>
    </location>
</feature>
<dbReference type="AlphaFoldDB" id="A0A1S1R964"/>
<dbReference type="Proteomes" id="UP000179627">
    <property type="component" value="Unassembled WGS sequence"/>
</dbReference>
<dbReference type="InterPro" id="IPR035906">
    <property type="entry name" value="MetI-like_sf"/>
</dbReference>
<dbReference type="CDD" id="cd06261">
    <property type="entry name" value="TM_PBP2"/>
    <property type="match status" value="1"/>
</dbReference>
<evidence type="ECO:0000256" key="3">
    <source>
        <dbReference type="ARBA" id="ARBA00022475"/>
    </source>
</evidence>
<evidence type="ECO:0000313" key="10">
    <source>
        <dbReference type="Proteomes" id="UP000179627"/>
    </source>
</evidence>
<dbReference type="PANTHER" id="PTHR43386">
    <property type="entry name" value="OLIGOPEPTIDE TRANSPORT SYSTEM PERMEASE PROTEIN APPC"/>
    <property type="match status" value="1"/>
</dbReference>
<feature type="transmembrane region" description="Helical" evidence="7">
    <location>
        <begin position="234"/>
        <end position="256"/>
    </location>
</feature>
<evidence type="ECO:0000259" key="8">
    <source>
        <dbReference type="PROSITE" id="PS50928"/>
    </source>
</evidence>
<evidence type="ECO:0000256" key="2">
    <source>
        <dbReference type="ARBA" id="ARBA00022448"/>
    </source>
</evidence>
<feature type="transmembrane region" description="Helical" evidence="7">
    <location>
        <begin position="70"/>
        <end position="95"/>
    </location>
</feature>
<dbReference type="PANTHER" id="PTHR43386:SF25">
    <property type="entry name" value="PEPTIDE ABC TRANSPORTER PERMEASE PROTEIN"/>
    <property type="match status" value="1"/>
</dbReference>
<evidence type="ECO:0000313" key="9">
    <source>
        <dbReference type="EMBL" id="OHV43428.1"/>
    </source>
</evidence>
<dbReference type="GO" id="GO:0005886">
    <property type="term" value="C:plasma membrane"/>
    <property type="evidence" value="ECO:0007669"/>
    <property type="project" value="UniProtKB-SubCell"/>
</dbReference>
<protein>
    <recommendedName>
        <fullName evidence="8">ABC transmembrane type-1 domain-containing protein</fullName>
    </recommendedName>
</protein>
<keyword evidence="6 7" id="KW-0472">Membrane</keyword>
<keyword evidence="4 7" id="KW-0812">Transmembrane</keyword>
<keyword evidence="3" id="KW-1003">Cell membrane</keyword>
<dbReference type="InterPro" id="IPR050366">
    <property type="entry name" value="BP-dependent_transpt_permease"/>
</dbReference>
<comment type="caution">
    <text evidence="9">The sequence shown here is derived from an EMBL/GenBank/DDBJ whole genome shotgun (WGS) entry which is preliminary data.</text>
</comment>
<proteinExistence type="inferred from homology"/>
<comment type="subcellular location">
    <subcellularLocation>
        <location evidence="1 7">Cell membrane</location>
        <topology evidence="1 7">Multi-pass membrane protein</topology>
    </subcellularLocation>
</comment>
<name>A0A1S1R964_9ACTN</name>
<reference evidence="10" key="1">
    <citation type="submission" date="2016-07" db="EMBL/GenBank/DDBJ databases">
        <title>Sequence Frankia sp. strain CcI1.17.</title>
        <authorList>
            <person name="Ghodhbane-Gtari F."/>
            <person name="Swanson E."/>
            <person name="Gueddou A."/>
            <person name="Morris K."/>
            <person name="Hezbri K."/>
            <person name="Ktari A."/>
            <person name="Nouioui I."/>
            <person name="Abebe-Akele F."/>
            <person name="Simpson S."/>
            <person name="Thomas K."/>
            <person name="Gtari M."/>
            <person name="Tisa L.S."/>
            <person name="Hurst S."/>
        </authorList>
    </citation>
    <scope>NUCLEOTIDE SEQUENCE [LARGE SCALE GENOMIC DNA]</scope>
    <source>
        <strain evidence="10">Cc1.17</strain>
    </source>
</reference>
<feature type="domain" description="ABC transmembrane type-1" evidence="8">
    <location>
        <begin position="68"/>
        <end position="257"/>
    </location>
</feature>
<dbReference type="Pfam" id="PF00528">
    <property type="entry name" value="BPD_transp_1"/>
    <property type="match status" value="1"/>
</dbReference>
<evidence type="ECO:0000256" key="6">
    <source>
        <dbReference type="ARBA" id="ARBA00023136"/>
    </source>
</evidence>
<dbReference type="PROSITE" id="PS50928">
    <property type="entry name" value="ABC_TM1"/>
    <property type="match status" value="1"/>
</dbReference>
<keyword evidence="2 7" id="KW-0813">Transport</keyword>
<comment type="similarity">
    <text evidence="7">Belongs to the binding-protein-dependent transport system permease family.</text>
</comment>
<dbReference type="GO" id="GO:0055085">
    <property type="term" value="P:transmembrane transport"/>
    <property type="evidence" value="ECO:0007669"/>
    <property type="project" value="InterPro"/>
</dbReference>
<dbReference type="EMBL" id="MBLM01000033">
    <property type="protein sequence ID" value="OHV43428.1"/>
    <property type="molecule type" value="Genomic_DNA"/>
</dbReference>
<dbReference type="InterPro" id="IPR000515">
    <property type="entry name" value="MetI-like"/>
</dbReference>
<feature type="transmembrane region" description="Helical" evidence="7">
    <location>
        <begin position="161"/>
        <end position="182"/>
    </location>
</feature>
<evidence type="ECO:0000256" key="4">
    <source>
        <dbReference type="ARBA" id="ARBA00022692"/>
    </source>
</evidence>
<evidence type="ECO:0000256" key="1">
    <source>
        <dbReference type="ARBA" id="ARBA00004651"/>
    </source>
</evidence>
<dbReference type="Gene3D" id="1.10.3720.10">
    <property type="entry name" value="MetI-like"/>
    <property type="match status" value="1"/>
</dbReference>
<organism evidence="9 10">
    <name type="scientific">Parafrankia colletiae</name>
    <dbReference type="NCBI Taxonomy" id="573497"/>
    <lineage>
        <taxon>Bacteria</taxon>
        <taxon>Bacillati</taxon>
        <taxon>Actinomycetota</taxon>
        <taxon>Actinomycetes</taxon>
        <taxon>Frankiales</taxon>
        <taxon>Frankiaceae</taxon>
        <taxon>Parafrankia</taxon>
    </lineage>
</organism>
<keyword evidence="10" id="KW-1185">Reference proteome</keyword>